<dbReference type="AlphaFoldDB" id="A0A223KVS5"/>
<dbReference type="EMBL" id="CP018866">
    <property type="protein sequence ID" value="AST93575.1"/>
    <property type="molecule type" value="Genomic_DNA"/>
</dbReference>
<dbReference type="STRING" id="1314751.GCA_001591425_01891"/>
<dbReference type="Proteomes" id="UP000215224">
    <property type="component" value="Chromosome"/>
</dbReference>
<name>A0A223KVS5_9BACI</name>
<evidence type="ECO:0000313" key="3">
    <source>
        <dbReference type="Proteomes" id="UP000215224"/>
    </source>
</evidence>
<organism evidence="2 3">
    <name type="scientific">Sutcliffiella cohnii</name>
    <dbReference type="NCBI Taxonomy" id="33932"/>
    <lineage>
        <taxon>Bacteria</taxon>
        <taxon>Bacillati</taxon>
        <taxon>Bacillota</taxon>
        <taxon>Bacilli</taxon>
        <taxon>Bacillales</taxon>
        <taxon>Bacillaceae</taxon>
        <taxon>Sutcliffiella</taxon>
    </lineage>
</organism>
<dbReference type="InterPro" id="IPR003347">
    <property type="entry name" value="JmjC_dom"/>
</dbReference>
<dbReference type="Pfam" id="PF08007">
    <property type="entry name" value="JmjC_2"/>
    <property type="match status" value="1"/>
</dbReference>
<sequence>MSELIVDYDLIEETNNLAVPKLWRHFVNEKLDWGEIYTNFIREIQKSDKAPSMNINVNNSVKPWLKNKIFDQKVNDFENLEDWFVNWLNDDNFCVLFDRITDYSEEVFDFLVSKVIKGLRNKNFSVGADSYAIFGNYGYTPFGIHPDNEPIFLIHCGPGNKDIWYWKEKPDDKYIGSADILEVNDDWKEFAEHVVLEPGDMIFIPSNVYHLLYTNDFSITLGTAIFPGTANALIRTGLSNLPIFSSENKQLNVTWSNEESMKKEFNKIIKDGFGFEYNDLGEAIYQGLIDQQYKLKSNGGFIGSPTLNQDSNVDFKKNCFRVKKNSEISFRKINEELIIYLRGKIIKLEYNALIEEALILINKKPKFSFHNIFQVLGNEKVVHKLLDLFLMHKCIEVTCSCKLRGVNSNEQGNQEYQRN</sequence>
<evidence type="ECO:0000313" key="2">
    <source>
        <dbReference type="EMBL" id="AST93575.1"/>
    </source>
</evidence>
<proteinExistence type="predicted"/>
<evidence type="ECO:0000259" key="1">
    <source>
        <dbReference type="PROSITE" id="PS51184"/>
    </source>
</evidence>
<accession>A0A223KVS5</accession>
<dbReference type="PROSITE" id="PS51184">
    <property type="entry name" value="JMJC"/>
    <property type="match status" value="1"/>
</dbReference>
<dbReference type="KEGG" id="bcoh:BC6307_21045"/>
<dbReference type="Gene3D" id="2.60.120.650">
    <property type="entry name" value="Cupin"/>
    <property type="match status" value="1"/>
</dbReference>
<feature type="domain" description="JmjC" evidence="1">
    <location>
        <begin position="85"/>
        <end position="242"/>
    </location>
</feature>
<keyword evidence="3" id="KW-1185">Reference proteome</keyword>
<reference evidence="2 3" key="1">
    <citation type="submission" date="2016-12" db="EMBL/GenBank/DDBJ databases">
        <title>The whole genome sequencing and assembly of Bacillus cohnii DSM 6307T strain.</title>
        <authorList>
            <person name="Lee Y.-J."/>
            <person name="Yi H."/>
            <person name="Bahn Y.-S."/>
            <person name="Kim J.F."/>
            <person name="Lee D.-W."/>
        </authorList>
    </citation>
    <scope>NUCLEOTIDE SEQUENCE [LARGE SCALE GENOMIC DNA]</scope>
    <source>
        <strain evidence="2 3">DSM 6307</strain>
    </source>
</reference>
<gene>
    <name evidence="2" type="ORF">BC6307_21045</name>
</gene>
<protein>
    <recommendedName>
        <fullName evidence="1">JmjC domain-containing protein</fullName>
    </recommendedName>
</protein>
<dbReference type="SUPFAM" id="SSF51197">
    <property type="entry name" value="Clavaminate synthase-like"/>
    <property type="match status" value="1"/>
</dbReference>
<dbReference type="RefSeq" id="WP_066415133.1">
    <property type="nucleotide sequence ID" value="NZ_CP018866.1"/>
</dbReference>